<evidence type="ECO:0000313" key="3">
    <source>
        <dbReference type="Proteomes" id="UP001597114"/>
    </source>
</evidence>
<protein>
    <submittedName>
        <fullName evidence="2">Uncharacterized protein</fullName>
    </submittedName>
</protein>
<sequence length="43" mass="4557">MTIDDRPRPRQQAGNPLPQIGIPTNPVSHIDLTSYGARSGAGT</sequence>
<evidence type="ECO:0000256" key="1">
    <source>
        <dbReference type="SAM" id="MobiDB-lite"/>
    </source>
</evidence>
<comment type="caution">
    <text evidence="2">The sequence shown here is derived from an EMBL/GenBank/DDBJ whole genome shotgun (WGS) entry which is preliminary data.</text>
</comment>
<accession>A0ABW4EWM7</accession>
<dbReference type="EMBL" id="JBHUCO010000021">
    <property type="protein sequence ID" value="MFD1519949.1"/>
    <property type="molecule type" value="Genomic_DNA"/>
</dbReference>
<reference evidence="3" key="1">
    <citation type="journal article" date="2019" name="Int. J. Syst. Evol. Microbiol.">
        <title>The Global Catalogue of Microorganisms (GCM) 10K type strain sequencing project: providing services to taxonomists for standard genome sequencing and annotation.</title>
        <authorList>
            <consortium name="The Broad Institute Genomics Platform"/>
            <consortium name="The Broad Institute Genome Sequencing Center for Infectious Disease"/>
            <person name="Wu L."/>
            <person name="Ma J."/>
        </authorList>
    </citation>
    <scope>NUCLEOTIDE SEQUENCE [LARGE SCALE GENOMIC DNA]</scope>
    <source>
        <strain evidence="3">CCM 7043</strain>
    </source>
</reference>
<evidence type="ECO:0000313" key="2">
    <source>
        <dbReference type="EMBL" id="MFD1519949.1"/>
    </source>
</evidence>
<name>A0ABW4EWM7_9PSEU</name>
<dbReference type="RefSeq" id="WP_344723589.1">
    <property type="nucleotide sequence ID" value="NZ_BAAAUS010000020.1"/>
</dbReference>
<gene>
    <name evidence="2" type="ORF">ACFSJD_20805</name>
</gene>
<proteinExistence type="predicted"/>
<dbReference type="Proteomes" id="UP001597114">
    <property type="component" value="Unassembled WGS sequence"/>
</dbReference>
<feature type="region of interest" description="Disordered" evidence="1">
    <location>
        <begin position="1"/>
        <end position="43"/>
    </location>
</feature>
<organism evidence="2 3">
    <name type="scientific">Pseudonocardia yunnanensis</name>
    <dbReference type="NCBI Taxonomy" id="58107"/>
    <lineage>
        <taxon>Bacteria</taxon>
        <taxon>Bacillati</taxon>
        <taxon>Actinomycetota</taxon>
        <taxon>Actinomycetes</taxon>
        <taxon>Pseudonocardiales</taxon>
        <taxon>Pseudonocardiaceae</taxon>
        <taxon>Pseudonocardia</taxon>
    </lineage>
</organism>
<keyword evidence="3" id="KW-1185">Reference proteome</keyword>